<dbReference type="EMBL" id="QNVT01000012">
    <property type="protein sequence ID" value="REC61809.1"/>
    <property type="molecule type" value="Genomic_DNA"/>
</dbReference>
<feature type="chain" id="PRO_5017542694" evidence="1">
    <location>
        <begin position="20"/>
        <end position="85"/>
    </location>
</feature>
<keyword evidence="3" id="KW-1185">Reference proteome</keyword>
<evidence type="ECO:0000313" key="3">
    <source>
        <dbReference type="Proteomes" id="UP000256686"/>
    </source>
</evidence>
<protein>
    <submittedName>
        <fullName evidence="2">Uncharacterized protein</fullName>
    </submittedName>
</protein>
<organism evidence="2 3">
    <name type="scientific">Chryseobacterium pennae</name>
    <dbReference type="NCBI Taxonomy" id="2258962"/>
    <lineage>
        <taxon>Bacteria</taxon>
        <taxon>Pseudomonadati</taxon>
        <taxon>Bacteroidota</taxon>
        <taxon>Flavobacteriia</taxon>
        <taxon>Flavobacteriales</taxon>
        <taxon>Weeksellaceae</taxon>
        <taxon>Chryseobacterium group</taxon>
        <taxon>Chryseobacterium</taxon>
    </lineage>
</organism>
<accession>A0A3D9C7T3</accession>
<sequence>MKNLRLTLGVAAIAIGSFAAFSFAPTKVDSKVTTQIRYLNNDGSMGGVYDPALHPCEGAAPLCAQEYNIETQQPTGNNKKFGVRQ</sequence>
<dbReference type="Proteomes" id="UP000256686">
    <property type="component" value="Unassembled WGS sequence"/>
</dbReference>
<comment type="caution">
    <text evidence="2">The sequence shown here is derived from an EMBL/GenBank/DDBJ whole genome shotgun (WGS) entry which is preliminary data.</text>
</comment>
<evidence type="ECO:0000313" key="2">
    <source>
        <dbReference type="EMBL" id="REC61809.1"/>
    </source>
</evidence>
<dbReference type="AlphaFoldDB" id="A0A3D9C7T3"/>
<keyword evidence="1" id="KW-0732">Signal</keyword>
<feature type="signal peptide" evidence="1">
    <location>
        <begin position="1"/>
        <end position="19"/>
    </location>
</feature>
<gene>
    <name evidence="2" type="ORF">DRF65_13810</name>
</gene>
<name>A0A3D9C7T3_9FLAO</name>
<reference evidence="3" key="1">
    <citation type="submission" date="2018-06" db="EMBL/GenBank/DDBJ databases">
        <authorList>
            <person name="Lum Nde A."/>
            <person name="Hugo C."/>
        </authorList>
    </citation>
    <scope>NUCLEOTIDE SEQUENCE [LARGE SCALE GENOMIC DNA]</scope>
    <source>
        <strain evidence="3">1_F178</strain>
    </source>
</reference>
<evidence type="ECO:0000256" key="1">
    <source>
        <dbReference type="SAM" id="SignalP"/>
    </source>
</evidence>
<dbReference type="RefSeq" id="WP_115971347.1">
    <property type="nucleotide sequence ID" value="NZ_QNVT01000012.1"/>
</dbReference>
<proteinExistence type="predicted"/>